<accession>A0A369J847</accession>
<comment type="caution">
    <text evidence="2">The sequence shown here is derived from an EMBL/GenBank/DDBJ whole genome shotgun (WGS) entry which is preliminary data.</text>
</comment>
<sequence length="74" mass="7999">MSRAETQIQVPSPLSLVPPPSPPLIAPRFPSRILAFPGVRIHVHSRAQLLPEDGFPLQTPCPPLFPSVARTLAS</sequence>
<keyword evidence="3" id="KW-1185">Reference proteome</keyword>
<reference evidence="2" key="1">
    <citation type="submission" date="2018-04" db="EMBL/GenBank/DDBJ databases">
        <title>Whole genome sequencing of Hypsizygus marmoreus.</title>
        <authorList>
            <person name="Choi I.-G."/>
            <person name="Min B."/>
            <person name="Kim J.-G."/>
            <person name="Kim S."/>
            <person name="Oh Y.-L."/>
            <person name="Kong W.-S."/>
            <person name="Park H."/>
            <person name="Jeong J."/>
            <person name="Song E.-S."/>
        </authorList>
    </citation>
    <scope>NUCLEOTIDE SEQUENCE [LARGE SCALE GENOMIC DNA]</scope>
    <source>
        <strain evidence="2">51987-8</strain>
    </source>
</reference>
<proteinExistence type="predicted"/>
<dbReference type="AlphaFoldDB" id="A0A369J847"/>
<gene>
    <name evidence="2" type="ORF">Hypma_005487</name>
</gene>
<dbReference type="InParanoid" id="A0A369J847"/>
<feature type="region of interest" description="Disordered" evidence="1">
    <location>
        <begin position="1"/>
        <end position="20"/>
    </location>
</feature>
<organism evidence="2 3">
    <name type="scientific">Hypsizygus marmoreus</name>
    <name type="common">White beech mushroom</name>
    <name type="synonym">Agaricus marmoreus</name>
    <dbReference type="NCBI Taxonomy" id="39966"/>
    <lineage>
        <taxon>Eukaryota</taxon>
        <taxon>Fungi</taxon>
        <taxon>Dikarya</taxon>
        <taxon>Basidiomycota</taxon>
        <taxon>Agaricomycotina</taxon>
        <taxon>Agaricomycetes</taxon>
        <taxon>Agaricomycetidae</taxon>
        <taxon>Agaricales</taxon>
        <taxon>Tricholomatineae</taxon>
        <taxon>Lyophyllaceae</taxon>
        <taxon>Hypsizygus</taxon>
    </lineage>
</organism>
<evidence type="ECO:0000313" key="3">
    <source>
        <dbReference type="Proteomes" id="UP000076154"/>
    </source>
</evidence>
<evidence type="ECO:0000256" key="1">
    <source>
        <dbReference type="SAM" id="MobiDB-lite"/>
    </source>
</evidence>
<dbReference type="EMBL" id="LUEZ02000229">
    <property type="protein sequence ID" value="RDB15016.1"/>
    <property type="molecule type" value="Genomic_DNA"/>
</dbReference>
<dbReference type="Proteomes" id="UP000076154">
    <property type="component" value="Unassembled WGS sequence"/>
</dbReference>
<protein>
    <submittedName>
        <fullName evidence="2">Uncharacterized protein</fullName>
    </submittedName>
</protein>
<evidence type="ECO:0000313" key="2">
    <source>
        <dbReference type="EMBL" id="RDB15016.1"/>
    </source>
</evidence>
<name>A0A369J847_HYPMA</name>